<feature type="transmembrane region" description="Helical" evidence="9">
    <location>
        <begin position="122"/>
        <end position="143"/>
    </location>
</feature>
<keyword evidence="2" id="KW-0813">Transport</keyword>
<evidence type="ECO:0000256" key="2">
    <source>
        <dbReference type="ARBA" id="ARBA00022448"/>
    </source>
</evidence>
<dbReference type="Gene3D" id="1.20.1250.20">
    <property type="entry name" value="MFS general substrate transporter like domains"/>
    <property type="match status" value="2"/>
</dbReference>
<dbReference type="Pfam" id="PF01408">
    <property type="entry name" value="GFO_IDH_MocA"/>
    <property type="match status" value="1"/>
</dbReference>
<evidence type="ECO:0008006" key="14">
    <source>
        <dbReference type="Google" id="ProtNLM"/>
    </source>
</evidence>
<dbReference type="GO" id="GO:0000166">
    <property type="term" value="F:nucleotide binding"/>
    <property type="evidence" value="ECO:0007669"/>
    <property type="project" value="InterPro"/>
</dbReference>
<dbReference type="Proteomes" id="UP000782241">
    <property type="component" value="Unassembled WGS sequence"/>
</dbReference>
<feature type="domain" description="Gfo/Idh/MocA-like oxidoreductase N-terminal" evidence="10">
    <location>
        <begin position="581"/>
        <end position="707"/>
    </location>
</feature>
<dbReference type="SUPFAM" id="SSF51735">
    <property type="entry name" value="NAD(P)-binding Rossmann-fold domains"/>
    <property type="match status" value="1"/>
</dbReference>
<dbReference type="InterPro" id="IPR036291">
    <property type="entry name" value="NAD(P)-bd_dom_sf"/>
</dbReference>
<feature type="transmembrane region" description="Helical" evidence="9">
    <location>
        <begin position="150"/>
        <end position="171"/>
    </location>
</feature>
<feature type="transmembrane region" description="Helical" evidence="9">
    <location>
        <begin position="469"/>
        <end position="492"/>
    </location>
</feature>
<evidence type="ECO:0000256" key="3">
    <source>
        <dbReference type="ARBA" id="ARBA00022692"/>
    </source>
</evidence>
<dbReference type="InterPro" id="IPR011701">
    <property type="entry name" value="MFS"/>
</dbReference>
<keyword evidence="4 9" id="KW-1133">Transmembrane helix</keyword>
<evidence type="ECO:0000313" key="13">
    <source>
        <dbReference type="Proteomes" id="UP000782241"/>
    </source>
</evidence>
<evidence type="ECO:0000256" key="8">
    <source>
        <dbReference type="SAM" id="MobiDB-lite"/>
    </source>
</evidence>
<dbReference type="SUPFAM" id="SSF55347">
    <property type="entry name" value="Glyceraldehyde-3-phosphate dehydrogenase-like, C-terminal domain"/>
    <property type="match status" value="1"/>
</dbReference>
<evidence type="ECO:0000256" key="9">
    <source>
        <dbReference type="SAM" id="Phobius"/>
    </source>
</evidence>
<dbReference type="Gene3D" id="3.40.50.720">
    <property type="entry name" value="NAD(P)-binding Rossmann-like Domain"/>
    <property type="match status" value="1"/>
</dbReference>
<comment type="similarity">
    <text evidence="7">Belongs to the major facilitator superfamily. Allantoate permease family.</text>
</comment>
<dbReference type="InterPro" id="IPR036259">
    <property type="entry name" value="MFS_trans_sf"/>
</dbReference>
<feature type="transmembrane region" description="Helical" evidence="9">
    <location>
        <begin position="177"/>
        <end position="200"/>
    </location>
</feature>
<evidence type="ECO:0000256" key="4">
    <source>
        <dbReference type="ARBA" id="ARBA00022989"/>
    </source>
</evidence>
<feature type="transmembrane region" description="Helical" evidence="9">
    <location>
        <begin position="212"/>
        <end position="231"/>
    </location>
</feature>
<feature type="transmembrane region" description="Helical" evidence="9">
    <location>
        <begin position="374"/>
        <end position="394"/>
    </location>
</feature>
<protein>
    <recommendedName>
        <fullName evidence="14">Major facilitator superfamily (MFS) profile domain-containing protein</fullName>
    </recommendedName>
</protein>
<feature type="transmembrane region" description="Helical" evidence="9">
    <location>
        <begin position="346"/>
        <end position="367"/>
    </location>
</feature>
<evidence type="ECO:0000259" key="11">
    <source>
        <dbReference type="Pfam" id="PF02894"/>
    </source>
</evidence>
<sequence length="1013" mass="114011">MSTIGMGRLGSTSPDPGASSHDQHALLDLVDGEESDARGRSHADGKGSAAADLMRRLGVSPERRIKVTPEDDARVLRRIDMVVLPLMLAVYFLQGLDKATIAYASIFGLIEDTGLQGNQFSWLSSIVYVAQLIAQFPLAWLLVKLPIGKFTSCMVTLWGLTLTFMAAAHTFRSLLFARFWLGAFEASIAPSFVAITQMFWRRREQPLRMSYWYAMNGFTGVFGSLATWWLAQLPLGLKPYQTIFVVFGIITVCFSTVLFSLMPDSPAEAKFLDKHDKLIAIERLRMNQTGVMSRQWRWDHFWETVRDVKTWLWFALIFSISVPSGGVGSFGPLLIKSFGFDSFQAILFNAPFGIVQTISTIGGSYVATKYHKKGPVIAFLALFPILGCMVMLSTPHTPEGRNTLLSGYYMISVFPGIIPLIYSWSSSNTAGDTKSKCNSSALFIGQSLGNIVGPLLYKPSEAPEYHRGLYWNLLLYCSIVGLVVVTSMYLSYLNRDHSRRRVLAGKDAVITDYSLYSPEEADRLRRARATEGPQVENARDGTVGDHAFDDLTDLMNDEFVFSFHHTPNTFIMSSESAQFKRYVIVGMGVRSAMYYQAIIQDFKDVAKLVGICDTNQTRMDVANDHIVELGGEKVPTYKDTDFDKMVQEQKANVVIVTTIDLFHHHYCIRAMELGCDAITEKPMTIDEHKLQAMIDAEKKTGKQVRVLFNYRYAPHHTKVRELIDSGVIGEISTVHMDWILDCAHGADFMRRWHRHKETSGGIQMHKSIHHFDLVHFWLNTEPELVYCLGDLRFYGKENAERRGEKNLGERYQNNDNAKNDPFAFQLDDNERMKKLYLDAEHEDGYIRDRNCFAEGITIEDNLSMIIKYKNRAVMTYNTYAYAPWEGYRCVFNGSKGRIEINVVESGYNPLGEPVTKDSEGEDKNYIQGGVEQTKIVVYPLFDKPYVVDVVKGEGGHGGGDPVLLKDVILGNQSDNFKRAAYIRDGGNAVLVGVGANHSMKSGMPVKVQDLVKW</sequence>
<dbReference type="InterPro" id="IPR000683">
    <property type="entry name" value="Gfo/Idh/MocA-like_OxRdtase_N"/>
</dbReference>
<dbReference type="Pfam" id="PF02894">
    <property type="entry name" value="GFO_IDH_MocA_C"/>
    <property type="match status" value="1"/>
</dbReference>
<evidence type="ECO:0000256" key="5">
    <source>
        <dbReference type="ARBA" id="ARBA00023136"/>
    </source>
</evidence>
<gene>
    <name evidence="12" type="ORF">KAF25_008647</name>
</gene>
<feature type="transmembrane region" description="Helical" evidence="9">
    <location>
        <begin position="243"/>
        <end position="262"/>
    </location>
</feature>
<name>A0A9P7HAW8_9HYPO</name>
<comment type="subcellular location">
    <subcellularLocation>
        <location evidence="1">Membrane</location>
        <topology evidence="1">Multi-pass membrane protein</topology>
    </subcellularLocation>
</comment>
<comment type="caution">
    <text evidence="12">The sequence shown here is derived from an EMBL/GenBank/DDBJ whole genome shotgun (WGS) entry which is preliminary data.</text>
</comment>
<accession>A0A9P7HAW8</accession>
<evidence type="ECO:0000256" key="7">
    <source>
        <dbReference type="ARBA" id="ARBA00037968"/>
    </source>
</evidence>
<feature type="transmembrane region" description="Helical" evidence="9">
    <location>
        <begin position="311"/>
        <end position="334"/>
    </location>
</feature>
<evidence type="ECO:0000256" key="6">
    <source>
        <dbReference type="ARBA" id="ARBA00023180"/>
    </source>
</evidence>
<dbReference type="PANTHER" id="PTHR43791">
    <property type="entry name" value="PERMEASE-RELATED"/>
    <property type="match status" value="1"/>
</dbReference>
<dbReference type="Pfam" id="PF07690">
    <property type="entry name" value="MFS_1"/>
    <property type="match status" value="1"/>
</dbReference>
<dbReference type="EMBL" id="JAGPUO010000002">
    <property type="protein sequence ID" value="KAG5664913.1"/>
    <property type="molecule type" value="Genomic_DNA"/>
</dbReference>
<feature type="transmembrane region" description="Helical" evidence="9">
    <location>
        <begin position="406"/>
        <end position="425"/>
    </location>
</feature>
<dbReference type="GO" id="GO:0022857">
    <property type="term" value="F:transmembrane transporter activity"/>
    <property type="evidence" value="ECO:0007669"/>
    <property type="project" value="InterPro"/>
</dbReference>
<organism evidence="12 13">
    <name type="scientific">Fusarium avenaceum</name>
    <dbReference type="NCBI Taxonomy" id="40199"/>
    <lineage>
        <taxon>Eukaryota</taxon>
        <taxon>Fungi</taxon>
        <taxon>Dikarya</taxon>
        <taxon>Ascomycota</taxon>
        <taxon>Pezizomycotina</taxon>
        <taxon>Sordariomycetes</taxon>
        <taxon>Hypocreomycetidae</taxon>
        <taxon>Hypocreales</taxon>
        <taxon>Nectriaceae</taxon>
        <taxon>Fusarium</taxon>
        <taxon>Fusarium tricinctum species complex</taxon>
    </lineage>
</organism>
<proteinExistence type="inferred from homology"/>
<dbReference type="PANTHER" id="PTHR43791:SF59">
    <property type="entry name" value="TRANSPORTER, PUTATIVE (AFU_ORTHOLOGUE AFUA_1G06550)-RELATED"/>
    <property type="match status" value="1"/>
</dbReference>
<dbReference type="SUPFAM" id="SSF103473">
    <property type="entry name" value="MFS general substrate transporter"/>
    <property type="match status" value="1"/>
</dbReference>
<dbReference type="FunFam" id="1.20.1250.20:FF:000064">
    <property type="entry name" value="MFS allantoate transporter"/>
    <property type="match status" value="1"/>
</dbReference>
<keyword evidence="13" id="KW-1185">Reference proteome</keyword>
<evidence type="ECO:0000313" key="12">
    <source>
        <dbReference type="EMBL" id="KAG5664913.1"/>
    </source>
</evidence>
<feature type="transmembrane region" description="Helical" evidence="9">
    <location>
        <begin position="82"/>
        <end position="110"/>
    </location>
</feature>
<keyword evidence="5 9" id="KW-0472">Membrane</keyword>
<feature type="compositionally biased region" description="Basic and acidic residues" evidence="8">
    <location>
        <begin position="35"/>
        <end position="45"/>
    </location>
</feature>
<dbReference type="GO" id="GO:0016020">
    <property type="term" value="C:membrane"/>
    <property type="evidence" value="ECO:0007669"/>
    <property type="project" value="UniProtKB-SubCell"/>
</dbReference>
<keyword evidence="3 9" id="KW-0812">Transmembrane</keyword>
<keyword evidence="6" id="KW-0325">Glycoprotein</keyword>
<evidence type="ECO:0000259" key="10">
    <source>
        <dbReference type="Pfam" id="PF01408"/>
    </source>
</evidence>
<feature type="region of interest" description="Disordered" evidence="8">
    <location>
        <begin position="1"/>
        <end position="48"/>
    </location>
</feature>
<feature type="domain" description="Gfo/Idh/MocA-like oxidoreductase C-terminal" evidence="11">
    <location>
        <begin position="720"/>
        <end position="1007"/>
    </location>
</feature>
<reference evidence="12" key="1">
    <citation type="submission" date="2021-04" db="EMBL/GenBank/DDBJ databases">
        <title>Draft genome of Fusarium avenaceum strain F156N33, isolated from an atmospheric sample in Virginia.</title>
        <authorList>
            <person name="Yang S."/>
            <person name="Vinatzer B.A."/>
            <person name="Coleman J."/>
        </authorList>
    </citation>
    <scope>NUCLEOTIDE SEQUENCE</scope>
    <source>
        <strain evidence="12">F156N33</strain>
    </source>
</reference>
<dbReference type="AlphaFoldDB" id="A0A9P7HAW8"/>
<dbReference type="InterPro" id="IPR004104">
    <property type="entry name" value="Gfo/Idh/MocA-like_OxRdtase_C"/>
</dbReference>
<dbReference type="Gene3D" id="3.30.360.10">
    <property type="entry name" value="Dihydrodipicolinate Reductase, domain 2"/>
    <property type="match status" value="1"/>
</dbReference>
<evidence type="ECO:0000256" key="1">
    <source>
        <dbReference type="ARBA" id="ARBA00004141"/>
    </source>
</evidence>